<dbReference type="AlphaFoldDB" id="A0A380G4V9"/>
<name>A0A380G4V9_9STAP</name>
<proteinExistence type="predicted"/>
<protein>
    <submittedName>
        <fullName evidence="1">Uncharacterized protein</fullName>
    </submittedName>
</protein>
<reference evidence="1 2" key="1">
    <citation type="submission" date="2018-06" db="EMBL/GenBank/DDBJ databases">
        <authorList>
            <consortium name="Pathogen Informatics"/>
            <person name="Doyle S."/>
        </authorList>
    </citation>
    <scope>NUCLEOTIDE SEQUENCE [LARGE SCALE GENOMIC DNA]</scope>
    <source>
        <strain evidence="1 2">NCTC13830</strain>
    </source>
</reference>
<dbReference type="EMBL" id="UHDO01000001">
    <property type="protein sequence ID" value="SUM45011.1"/>
    <property type="molecule type" value="Genomic_DNA"/>
</dbReference>
<evidence type="ECO:0000313" key="2">
    <source>
        <dbReference type="Proteomes" id="UP000254047"/>
    </source>
</evidence>
<dbReference type="RefSeq" id="WP_167409911.1">
    <property type="nucleotide sequence ID" value="NZ_AP040368.1"/>
</dbReference>
<organism evidence="1 2">
    <name type="scientific">Staphylococcus petrasii</name>
    <dbReference type="NCBI Taxonomy" id="1276936"/>
    <lineage>
        <taxon>Bacteria</taxon>
        <taxon>Bacillati</taxon>
        <taxon>Bacillota</taxon>
        <taxon>Bacilli</taxon>
        <taxon>Bacillales</taxon>
        <taxon>Staphylococcaceae</taxon>
        <taxon>Staphylococcus</taxon>
    </lineage>
</organism>
<dbReference type="GeneID" id="48903277"/>
<sequence>MYKFLLFVTTLTFGIIYFWKYTILLEKYNYDIVEIESKADLAKRK</sequence>
<accession>A0A380G4V9</accession>
<dbReference type="Proteomes" id="UP000254047">
    <property type="component" value="Unassembled WGS sequence"/>
</dbReference>
<gene>
    <name evidence="1" type="ORF">NCTC13830_02403</name>
</gene>
<evidence type="ECO:0000313" key="1">
    <source>
        <dbReference type="EMBL" id="SUM45011.1"/>
    </source>
</evidence>